<accession>A0A2M8KWM3</accession>
<dbReference type="GO" id="GO:0051536">
    <property type="term" value="F:iron-sulfur cluster binding"/>
    <property type="evidence" value="ECO:0007669"/>
    <property type="project" value="InterPro"/>
</dbReference>
<name>A0A2M8KWM3_9BACT</name>
<dbReference type="Proteomes" id="UP000229098">
    <property type="component" value="Unassembled WGS sequence"/>
</dbReference>
<organism evidence="2 3">
    <name type="scientific">Candidatus Ryanbacteria bacterium CG10_big_fil_rev_8_21_14_0_10_43_42</name>
    <dbReference type="NCBI Taxonomy" id="1974864"/>
    <lineage>
        <taxon>Bacteria</taxon>
        <taxon>Candidatus Ryaniibacteriota</taxon>
    </lineage>
</organism>
<evidence type="ECO:0000313" key="3">
    <source>
        <dbReference type="Proteomes" id="UP000229098"/>
    </source>
</evidence>
<protein>
    <submittedName>
        <fullName evidence="2">Fe-S cluster protein</fullName>
    </submittedName>
</protein>
<dbReference type="Pfam" id="PF01592">
    <property type="entry name" value="NifU_N"/>
    <property type="match status" value="1"/>
</dbReference>
<comment type="caution">
    <text evidence="2">The sequence shown here is derived from an EMBL/GenBank/DDBJ whole genome shotgun (WGS) entry which is preliminary data.</text>
</comment>
<dbReference type="GO" id="GO:0005506">
    <property type="term" value="F:iron ion binding"/>
    <property type="evidence" value="ECO:0007669"/>
    <property type="project" value="InterPro"/>
</dbReference>
<dbReference type="EMBL" id="PFEF01000006">
    <property type="protein sequence ID" value="PJE64328.1"/>
    <property type="molecule type" value="Genomic_DNA"/>
</dbReference>
<dbReference type="SUPFAM" id="SSF82649">
    <property type="entry name" value="SufE/NifU"/>
    <property type="match status" value="1"/>
</dbReference>
<reference evidence="3" key="1">
    <citation type="submission" date="2017-09" db="EMBL/GenBank/DDBJ databases">
        <title>Depth-based differentiation of microbial function through sediment-hosted aquifers and enrichment of novel symbionts in the deep terrestrial subsurface.</title>
        <authorList>
            <person name="Probst A.J."/>
            <person name="Ladd B."/>
            <person name="Jarett J.K."/>
            <person name="Geller-Mcgrath D.E."/>
            <person name="Sieber C.M.K."/>
            <person name="Emerson J.B."/>
            <person name="Anantharaman K."/>
            <person name="Thomas B.C."/>
            <person name="Malmstrom R."/>
            <person name="Stieglmeier M."/>
            <person name="Klingl A."/>
            <person name="Woyke T."/>
            <person name="Ryan C.M."/>
            <person name="Banfield J.F."/>
        </authorList>
    </citation>
    <scope>NUCLEOTIDE SEQUENCE [LARGE SCALE GENOMIC DNA]</scope>
</reference>
<evidence type="ECO:0000259" key="1">
    <source>
        <dbReference type="Pfam" id="PF01592"/>
    </source>
</evidence>
<dbReference type="GO" id="GO:0016226">
    <property type="term" value="P:iron-sulfur cluster assembly"/>
    <property type="evidence" value="ECO:0007669"/>
    <property type="project" value="InterPro"/>
</dbReference>
<gene>
    <name evidence="2" type="ORF">COU90_02655</name>
</gene>
<dbReference type="CDD" id="cd06664">
    <property type="entry name" value="IscU_like"/>
    <property type="match status" value="1"/>
</dbReference>
<dbReference type="Gene3D" id="3.90.1010.10">
    <property type="match status" value="1"/>
</dbReference>
<dbReference type="AlphaFoldDB" id="A0A2M8KWM3"/>
<proteinExistence type="predicted"/>
<feature type="domain" description="NIF system FeS cluster assembly NifU N-terminal" evidence="1">
    <location>
        <begin position="9"/>
        <end position="124"/>
    </location>
</feature>
<sequence>MYNMDQDLYREQILDLHNNPHNKGVLSGALQATEHNALCGDSITLYVVVNENDTIVESSFDGTGCAVSQASASLLTDYIKGKTVEDVCALTQNDMERMLGVSLNVVRMRCAVLSLNAAQKAVKK</sequence>
<dbReference type="PANTHER" id="PTHR10093">
    <property type="entry name" value="IRON-SULFUR CLUSTER ASSEMBLY ENZYME NIFU HOMOLOG"/>
    <property type="match status" value="1"/>
</dbReference>
<evidence type="ECO:0000313" key="2">
    <source>
        <dbReference type="EMBL" id="PJE64328.1"/>
    </source>
</evidence>
<dbReference type="InterPro" id="IPR002871">
    <property type="entry name" value="NIF_FeS_clus_asmbl_NifU_N"/>
</dbReference>